<evidence type="ECO:0000256" key="12">
    <source>
        <dbReference type="HAMAP-Rule" id="MF_01987"/>
    </source>
</evidence>
<organism evidence="15 16">
    <name type="scientific">Granulicella mallensis (strain ATCC BAA-1857 / DSM 23137 / MP5ACTX8)</name>
    <dbReference type="NCBI Taxonomy" id="682795"/>
    <lineage>
        <taxon>Bacteria</taxon>
        <taxon>Pseudomonadati</taxon>
        <taxon>Acidobacteriota</taxon>
        <taxon>Terriglobia</taxon>
        <taxon>Terriglobales</taxon>
        <taxon>Acidobacteriaceae</taxon>
        <taxon>Granulicella</taxon>
    </lineage>
</organism>
<evidence type="ECO:0000256" key="11">
    <source>
        <dbReference type="ARBA" id="ARBA00023277"/>
    </source>
</evidence>
<evidence type="ECO:0000256" key="9">
    <source>
        <dbReference type="ARBA" id="ARBA00022842"/>
    </source>
</evidence>
<dbReference type="GO" id="GO:0046872">
    <property type="term" value="F:metal ion binding"/>
    <property type="evidence" value="ECO:0007669"/>
    <property type="project" value="UniProtKB-KW"/>
</dbReference>
<dbReference type="PROSITE" id="PS00583">
    <property type="entry name" value="PFKB_KINASES_1"/>
    <property type="match status" value="1"/>
</dbReference>
<evidence type="ECO:0000256" key="5">
    <source>
        <dbReference type="ARBA" id="ARBA00022723"/>
    </source>
</evidence>
<dbReference type="Gene3D" id="3.40.1190.20">
    <property type="match status" value="1"/>
</dbReference>
<comment type="cofactor">
    <cofactor evidence="12">
        <name>Mg(2+)</name>
        <dbReference type="ChEBI" id="CHEBI:18420"/>
    </cofactor>
    <text evidence="12">Requires a divalent cation, most likely magnesium in vivo, as an electrophilic catalyst to aid phosphoryl group transfer. It is the chelate of the metal and the nucleotide that is the actual substrate.</text>
</comment>
<dbReference type="STRING" id="682795.AciX8_3115"/>
<name>G8NSC4_GRAMM</name>
<dbReference type="GO" id="GO:0019303">
    <property type="term" value="P:D-ribose catabolic process"/>
    <property type="evidence" value="ECO:0007669"/>
    <property type="project" value="UniProtKB-UniRule"/>
</dbReference>
<dbReference type="InterPro" id="IPR002139">
    <property type="entry name" value="Ribo/fructo_kinase"/>
</dbReference>
<evidence type="ECO:0000256" key="2">
    <source>
        <dbReference type="ARBA" id="ARBA00012035"/>
    </source>
</evidence>
<dbReference type="PANTHER" id="PTHR10584:SF166">
    <property type="entry name" value="RIBOKINASE"/>
    <property type="match status" value="1"/>
</dbReference>
<feature type="binding site" evidence="12">
    <location>
        <position position="252"/>
    </location>
    <ligand>
        <name>substrate</name>
    </ligand>
</feature>
<proteinExistence type="inferred from homology"/>
<feature type="binding site" evidence="12">
    <location>
        <position position="248"/>
    </location>
    <ligand>
        <name>K(+)</name>
        <dbReference type="ChEBI" id="CHEBI:29103"/>
    </ligand>
</feature>
<feature type="binding site" evidence="12">
    <location>
        <position position="187"/>
    </location>
    <ligand>
        <name>ATP</name>
        <dbReference type="ChEBI" id="CHEBI:30616"/>
    </ligand>
</feature>
<protein>
    <recommendedName>
        <fullName evidence="3 12">Ribokinase</fullName>
        <shortName evidence="12">RK</shortName>
        <ecNumber evidence="2 12">2.7.1.15</ecNumber>
    </recommendedName>
</protein>
<dbReference type="AlphaFoldDB" id="G8NSC4"/>
<comment type="caution">
    <text evidence="12">Lacks conserved residue(s) required for the propagation of feature annotation.</text>
</comment>
<dbReference type="GO" id="GO:0005829">
    <property type="term" value="C:cytosol"/>
    <property type="evidence" value="ECO:0007669"/>
    <property type="project" value="TreeGrafter"/>
</dbReference>
<dbReference type="PANTHER" id="PTHR10584">
    <property type="entry name" value="SUGAR KINASE"/>
    <property type="match status" value="1"/>
</dbReference>
<comment type="pathway">
    <text evidence="12">Carbohydrate metabolism; D-ribose degradation; D-ribose 5-phosphate from beta-D-ribopyranose: step 2/2.</text>
</comment>
<feature type="binding site" evidence="12">
    <location>
        <position position="246"/>
    </location>
    <ligand>
        <name>K(+)</name>
        <dbReference type="ChEBI" id="CHEBI:29103"/>
    </ligand>
</feature>
<feature type="binding site" evidence="12">
    <location>
        <position position="282"/>
    </location>
    <ligand>
        <name>K(+)</name>
        <dbReference type="ChEBI" id="CHEBI:29103"/>
    </ligand>
</feature>
<keyword evidence="10 12" id="KW-0630">Potassium</keyword>
<keyword evidence="7 12" id="KW-0418">Kinase</keyword>
<keyword evidence="16" id="KW-1185">Reference proteome</keyword>
<evidence type="ECO:0000313" key="15">
    <source>
        <dbReference type="EMBL" id="AEU37418.1"/>
    </source>
</evidence>
<dbReference type="EC" id="2.7.1.15" evidence="2 12"/>
<feature type="binding site" evidence="12">
    <location>
        <begin position="43"/>
        <end position="47"/>
    </location>
    <ligand>
        <name>substrate</name>
    </ligand>
</feature>
<feature type="binding site" evidence="12">
    <location>
        <position position="291"/>
    </location>
    <ligand>
        <name>K(+)</name>
        <dbReference type="ChEBI" id="CHEBI:29103"/>
    </ligand>
</feature>
<evidence type="ECO:0000256" key="6">
    <source>
        <dbReference type="ARBA" id="ARBA00022741"/>
    </source>
</evidence>
<dbReference type="InterPro" id="IPR011611">
    <property type="entry name" value="PfkB_dom"/>
</dbReference>
<evidence type="ECO:0000256" key="1">
    <source>
        <dbReference type="ARBA" id="ARBA00005380"/>
    </source>
</evidence>
<keyword evidence="12" id="KW-0963">Cytoplasm</keyword>
<feature type="domain" description="Carbohydrate kinase PfkB" evidence="14">
    <location>
        <begin position="8"/>
        <end position="293"/>
    </location>
</feature>
<keyword evidence="6 12" id="KW-0547">Nucleotide-binding</keyword>
<comment type="subcellular location">
    <subcellularLocation>
        <location evidence="12">Cytoplasm</location>
    </subcellularLocation>
</comment>
<dbReference type="GO" id="GO:0005524">
    <property type="term" value="F:ATP binding"/>
    <property type="evidence" value="ECO:0007669"/>
    <property type="project" value="UniProtKB-UniRule"/>
</dbReference>
<evidence type="ECO:0000256" key="13">
    <source>
        <dbReference type="SAM" id="MobiDB-lite"/>
    </source>
</evidence>
<keyword evidence="9 12" id="KW-0460">Magnesium</keyword>
<dbReference type="PROSITE" id="PS00584">
    <property type="entry name" value="PFKB_KINASES_2"/>
    <property type="match status" value="1"/>
</dbReference>
<comment type="activity regulation">
    <text evidence="12">Activated by a monovalent cation that binds near, but not in, the active site. The most likely occupant of the site in vivo is potassium. Ion binding induces a conformational change that may alter substrate affinity.</text>
</comment>
<keyword evidence="4 12" id="KW-0808">Transferase</keyword>
<keyword evidence="8 12" id="KW-0067">ATP-binding</keyword>
<dbReference type="Pfam" id="PF00294">
    <property type="entry name" value="PfkB"/>
    <property type="match status" value="1"/>
</dbReference>
<comment type="similarity">
    <text evidence="1">Belongs to the carbohydrate kinase pfkB family.</text>
</comment>
<evidence type="ECO:0000259" key="14">
    <source>
        <dbReference type="Pfam" id="PF00294"/>
    </source>
</evidence>
<evidence type="ECO:0000313" key="16">
    <source>
        <dbReference type="Proteomes" id="UP000007113"/>
    </source>
</evidence>
<feature type="binding site" evidence="12">
    <location>
        <begin position="15"/>
        <end position="17"/>
    </location>
    <ligand>
        <name>substrate</name>
    </ligand>
</feature>
<evidence type="ECO:0000256" key="7">
    <source>
        <dbReference type="ARBA" id="ARBA00022777"/>
    </source>
</evidence>
<feature type="active site" description="Proton acceptor" evidence="12">
    <location>
        <position position="252"/>
    </location>
</feature>
<feature type="binding site" evidence="12">
    <location>
        <position position="287"/>
    </location>
    <ligand>
        <name>K(+)</name>
        <dbReference type="ChEBI" id="CHEBI:29103"/>
    </ligand>
</feature>
<accession>G8NSC4</accession>
<dbReference type="Proteomes" id="UP000007113">
    <property type="component" value="Chromosome"/>
</dbReference>
<comment type="subunit">
    <text evidence="12">Homodimer.</text>
</comment>
<dbReference type="SUPFAM" id="SSF53613">
    <property type="entry name" value="Ribokinase-like"/>
    <property type="match status" value="1"/>
</dbReference>
<dbReference type="HOGENOM" id="CLU_027634_2_0_0"/>
<dbReference type="InterPro" id="IPR002173">
    <property type="entry name" value="Carboh/pur_kinase_PfkB_CS"/>
</dbReference>
<dbReference type="RefSeq" id="WP_014266295.1">
    <property type="nucleotide sequence ID" value="NC_016631.1"/>
</dbReference>
<dbReference type="InterPro" id="IPR029056">
    <property type="entry name" value="Ribokinase-like"/>
</dbReference>
<evidence type="ECO:0000256" key="10">
    <source>
        <dbReference type="ARBA" id="ARBA00022958"/>
    </source>
</evidence>
<keyword evidence="11 12" id="KW-0119">Carbohydrate metabolism</keyword>
<sequence length="329" mass="34610">MQSDSRPIVVVGSINIDLVSRVPRIPHAGETIFGYSFQTHPGGKGANQAVGIARLGGAVKMIGMLGRDAFGKEMREHLSKEGVDMTDVGDVDDATGIASIFVDDAGENSIVVTAGANLHVTPDLLRSKAEILRTAGAVLTQLEIPVETVLCLSEMCAEMKVPLILDPAPAQTLPAGALRGVTWMTPNETEAQFYAKGATTEEELVNMLFNAGAHGVILKRGALGSVLAGEDRITHRIAAHVVRAVDTTAAGDAFNAAFAVGLMKGYDPVQSAEFASVSAAISVTRAGAQPSLATWDEVMASWSDLTKRRSSRHNEEPTGGNNAKVIVRN</sequence>
<dbReference type="KEGG" id="gma:AciX8_3115"/>
<dbReference type="eggNOG" id="COG0524">
    <property type="taxonomic scope" value="Bacteria"/>
</dbReference>
<keyword evidence="5 12" id="KW-0479">Metal-binding</keyword>
<feature type="region of interest" description="Disordered" evidence="13">
    <location>
        <begin position="306"/>
        <end position="329"/>
    </location>
</feature>
<dbReference type="CDD" id="cd01174">
    <property type="entry name" value="ribokinase"/>
    <property type="match status" value="1"/>
</dbReference>
<feature type="binding site" evidence="12">
    <location>
        <begin position="219"/>
        <end position="224"/>
    </location>
    <ligand>
        <name>ATP</name>
        <dbReference type="ChEBI" id="CHEBI:30616"/>
    </ligand>
</feature>
<evidence type="ECO:0000256" key="8">
    <source>
        <dbReference type="ARBA" id="ARBA00022840"/>
    </source>
</evidence>
<dbReference type="OrthoDB" id="9775849at2"/>
<dbReference type="NCBIfam" id="TIGR02152">
    <property type="entry name" value="D_ribokin_bact"/>
    <property type="match status" value="1"/>
</dbReference>
<feature type="binding site" evidence="12">
    <location>
        <begin position="251"/>
        <end position="252"/>
    </location>
    <ligand>
        <name>ATP</name>
        <dbReference type="ChEBI" id="CHEBI:30616"/>
    </ligand>
</feature>
<feature type="binding site" evidence="12">
    <location>
        <position position="143"/>
    </location>
    <ligand>
        <name>substrate</name>
    </ligand>
</feature>
<comment type="similarity">
    <text evidence="12">Belongs to the carbohydrate kinase PfkB family. Ribokinase subfamily.</text>
</comment>
<dbReference type="GO" id="GO:0004747">
    <property type="term" value="F:ribokinase activity"/>
    <property type="evidence" value="ECO:0007669"/>
    <property type="project" value="UniProtKB-UniRule"/>
</dbReference>
<comment type="function">
    <text evidence="12">Catalyzes the phosphorylation of ribose at O-5 in a reaction requiring ATP and magnesium. The resulting D-ribose-5-phosphate can then be used either for sythesis of nucleotides, histidine, and tryptophan, or as a component of the pentose phosphate pathway.</text>
</comment>
<dbReference type="EMBL" id="CP003130">
    <property type="protein sequence ID" value="AEU37418.1"/>
    <property type="molecule type" value="Genomic_DNA"/>
</dbReference>
<reference evidence="15 16" key="1">
    <citation type="submission" date="2011-11" db="EMBL/GenBank/DDBJ databases">
        <title>Complete sequence of Granulicella mallensis MP5ACTX8.</title>
        <authorList>
            <consortium name="US DOE Joint Genome Institute"/>
            <person name="Lucas S."/>
            <person name="Copeland A."/>
            <person name="Lapidus A."/>
            <person name="Cheng J.-F."/>
            <person name="Goodwin L."/>
            <person name="Pitluck S."/>
            <person name="Peters L."/>
            <person name="Lu M."/>
            <person name="Detter J.C."/>
            <person name="Han C."/>
            <person name="Tapia R."/>
            <person name="Land M."/>
            <person name="Hauser L."/>
            <person name="Kyrpides N."/>
            <person name="Ivanova N."/>
            <person name="Mikhailova N."/>
            <person name="Pagani I."/>
            <person name="Rawat S."/>
            <person name="Mannisto M."/>
            <person name="Haggblom M."/>
            <person name="Woyke T."/>
        </authorList>
    </citation>
    <scope>NUCLEOTIDE SEQUENCE [LARGE SCALE GENOMIC DNA]</scope>
    <source>
        <strain evidence="16">ATCC BAA-1857 / DSM 23137 / MP5ACTX8</strain>
    </source>
</reference>
<gene>
    <name evidence="12" type="primary">rbsK</name>
    <name evidence="15" type="ordered locus">AciX8_3115</name>
</gene>
<dbReference type="InterPro" id="IPR011877">
    <property type="entry name" value="Ribokinase"/>
</dbReference>
<dbReference type="PRINTS" id="PR00990">
    <property type="entry name" value="RIBOKINASE"/>
</dbReference>
<comment type="catalytic activity">
    <reaction evidence="12">
        <text>D-ribose + ATP = D-ribose 5-phosphate + ADP + H(+)</text>
        <dbReference type="Rhea" id="RHEA:13697"/>
        <dbReference type="ChEBI" id="CHEBI:15378"/>
        <dbReference type="ChEBI" id="CHEBI:30616"/>
        <dbReference type="ChEBI" id="CHEBI:47013"/>
        <dbReference type="ChEBI" id="CHEBI:78346"/>
        <dbReference type="ChEBI" id="CHEBI:456216"/>
        <dbReference type="EC" id="2.7.1.15"/>
    </reaction>
</comment>
<dbReference type="HAMAP" id="MF_01987">
    <property type="entry name" value="Ribokinase"/>
    <property type="match status" value="1"/>
</dbReference>
<feature type="binding site" evidence="12">
    <location>
        <position position="285"/>
    </location>
    <ligand>
        <name>K(+)</name>
        <dbReference type="ChEBI" id="CHEBI:29103"/>
    </ligand>
</feature>
<evidence type="ECO:0000256" key="3">
    <source>
        <dbReference type="ARBA" id="ARBA00016943"/>
    </source>
</evidence>
<dbReference type="UniPathway" id="UPA00916">
    <property type="reaction ID" value="UER00889"/>
</dbReference>
<evidence type="ECO:0000256" key="4">
    <source>
        <dbReference type="ARBA" id="ARBA00022679"/>
    </source>
</evidence>